<keyword evidence="6" id="KW-1185">Reference proteome</keyword>
<keyword evidence="4" id="KW-0539">Nucleus</keyword>
<evidence type="ECO:0000256" key="3">
    <source>
        <dbReference type="ARBA" id="ARBA00022490"/>
    </source>
</evidence>
<dbReference type="Proteomes" id="UP000481153">
    <property type="component" value="Unassembled WGS sequence"/>
</dbReference>
<dbReference type="AlphaFoldDB" id="A0A6G0WK68"/>
<dbReference type="PANTHER" id="PTHR21664">
    <property type="entry name" value="CHRONIC MYELOGENOUS LEUKEMIA TUMOR ANTIGEN 66"/>
    <property type="match status" value="1"/>
</dbReference>
<name>A0A6G0WK68_9STRA</name>
<dbReference type="GO" id="GO:0005634">
    <property type="term" value="C:nucleus"/>
    <property type="evidence" value="ECO:0007669"/>
    <property type="project" value="UniProtKB-SubCell"/>
</dbReference>
<gene>
    <name evidence="5" type="ORF">Ae201684_014450</name>
</gene>
<sequence>MEIVKDKIDDAFENYALTFEGKTSAKLLLRSPLFPQLEAPAAASKEVWNARVFHNSLMSSPFHENAVFYLNRDGDLMQVQQSPGGIQVTKLLSFPDLATTPWEKRFDNPSLRFVAGHMGILADGTGKLILFGYLLGEWCILWESSPFGSTPTSLYLLQAQLTSEELVHCLVGSLDSRAGSHRVYAVTIDLQAPQNAAPLLVYEGGKAVRYAHFQSPHDIVFLVEDKHELKVPIQAEASAKKVDEMEETPRILKPPRAGLGFSGEIPNPELPLPQLNLKDLNEKSLYDRFLASSTPYSSMEQSVRTDGTIKPPSAPAIPLEAPTTESMLGGFEECDDIDPNATAVLYAFDFANHVCTASFQINCRRFHFLGPSSVYSDRLLFQYDVHGLVFGLRWHPHHLSLEHEATFPAFGYVQASKTQKKYLLVHPSGSLAILADFEKRLYLYKGRPEAHQKPHMRSSLLHELSADEQIYGIQFTSPSSLAVLTNSRVIALSVTL</sequence>
<evidence type="ECO:0000313" key="6">
    <source>
        <dbReference type="Proteomes" id="UP000481153"/>
    </source>
</evidence>
<evidence type="ECO:0000313" key="5">
    <source>
        <dbReference type="EMBL" id="KAF0727625.1"/>
    </source>
</evidence>
<dbReference type="VEuPathDB" id="FungiDB:AeMF1_020676"/>
<dbReference type="InterPro" id="IPR037895">
    <property type="entry name" value="NUDCD1"/>
</dbReference>
<reference evidence="5 6" key="1">
    <citation type="submission" date="2019-07" db="EMBL/GenBank/DDBJ databases">
        <title>Genomics analysis of Aphanomyces spp. identifies a new class of oomycete effector associated with host adaptation.</title>
        <authorList>
            <person name="Gaulin E."/>
        </authorList>
    </citation>
    <scope>NUCLEOTIDE SEQUENCE [LARGE SCALE GENOMIC DNA]</scope>
    <source>
        <strain evidence="5 6">ATCC 201684</strain>
    </source>
</reference>
<comment type="subcellular location">
    <subcellularLocation>
        <location evidence="2">Cytoplasm</location>
    </subcellularLocation>
    <subcellularLocation>
        <location evidence="1">Nucleus</location>
    </subcellularLocation>
</comment>
<protein>
    <submittedName>
        <fullName evidence="5">Uncharacterized protein</fullName>
    </submittedName>
</protein>
<accession>A0A6G0WK68</accession>
<dbReference type="EMBL" id="VJMJ01000193">
    <property type="protein sequence ID" value="KAF0727625.1"/>
    <property type="molecule type" value="Genomic_DNA"/>
</dbReference>
<evidence type="ECO:0000256" key="2">
    <source>
        <dbReference type="ARBA" id="ARBA00004496"/>
    </source>
</evidence>
<dbReference type="GO" id="GO:0005737">
    <property type="term" value="C:cytoplasm"/>
    <property type="evidence" value="ECO:0007669"/>
    <property type="project" value="UniProtKB-SubCell"/>
</dbReference>
<proteinExistence type="predicted"/>
<keyword evidence="3" id="KW-0963">Cytoplasm</keyword>
<evidence type="ECO:0000256" key="1">
    <source>
        <dbReference type="ARBA" id="ARBA00004123"/>
    </source>
</evidence>
<evidence type="ECO:0000256" key="4">
    <source>
        <dbReference type="ARBA" id="ARBA00023242"/>
    </source>
</evidence>
<dbReference type="PANTHER" id="PTHR21664:SF1">
    <property type="entry name" value="NUDC DOMAIN-CONTAINING PROTEIN 1"/>
    <property type="match status" value="1"/>
</dbReference>
<comment type="caution">
    <text evidence="5">The sequence shown here is derived from an EMBL/GenBank/DDBJ whole genome shotgun (WGS) entry which is preliminary data.</text>
</comment>
<organism evidence="5 6">
    <name type="scientific">Aphanomyces euteiches</name>
    <dbReference type="NCBI Taxonomy" id="100861"/>
    <lineage>
        <taxon>Eukaryota</taxon>
        <taxon>Sar</taxon>
        <taxon>Stramenopiles</taxon>
        <taxon>Oomycota</taxon>
        <taxon>Saprolegniomycetes</taxon>
        <taxon>Saprolegniales</taxon>
        <taxon>Verrucalvaceae</taxon>
        <taxon>Aphanomyces</taxon>
    </lineage>
</organism>